<keyword evidence="3" id="KW-1003">Cell membrane</keyword>
<feature type="transmembrane region" description="Helical" evidence="7">
    <location>
        <begin position="133"/>
        <end position="154"/>
    </location>
</feature>
<dbReference type="PROSITE" id="PS50928">
    <property type="entry name" value="ABC_TM1"/>
    <property type="match status" value="1"/>
</dbReference>
<evidence type="ECO:0000313" key="11">
    <source>
        <dbReference type="Proteomes" id="UP000181980"/>
    </source>
</evidence>
<feature type="transmembrane region" description="Helical" evidence="7">
    <location>
        <begin position="267"/>
        <end position="287"/>
    </location>
</feature>
<evidence type="ECO:0000256" key="3">
    <source>
        <dbReference type="ARBA" id="ARBA00022475"/>
    </source>
</evidence>
<dbReference type="PANTHER" id="PTHR43744:SF8">
    <property type="entry name" value="SN-GLYCEROL-3-PHOSPHATE TRANSPORT SYSTEM PERMEASE PROTEIN UGPE"/>
    <property type="match status" value="1"/>
</dbReference>
<gene>
    <name evidence="10" type="ORF">SAMN04488561_3112</name>
</gene>
<comment type="similarity">
    <text evidence="7">Belongs to the binding-protein-dependent transport system permease family.</text>
</comment>
<evidence type="ECO:0000256" key="6">
    <source>
        <dbReference type="ARBA" id="ARBA00023136"/>
    </source>
</evidence>
<keyword evidence="6 7" id="KW-0472">Membrane</keyword>
<dbReference type="InterPro" id="IPR035906">
    <property type="entry name" value="MetI-like_sf"/>
</dbReference>
<dbReference type="Pfam" id="PF00528">
    <property type="entry name" value="BPD_transp_1"/>
    <property type="match status" value="1"/>
</dbReference>
<dbReference type="CDD" id="cd06261">
    <property type="entry name" value="TM_PBP2"/>
    <property type="match status" value="1"/>
</dbReference>
<protein>
    <submittedName>
        <fullName evidence="10">Carbohydrate ABC transporter membrane protein 2, CUT1 family</fullName>
    </submittedName>
</protein>
<reference evidence="11" key="1">
    <citation type="submission" date="2016-10" db="EMBL/GenBank/DDBJ databases">
        <authorList>
            <person name="Varghese N."/>
            <person name="Submissions S."/>
        </authorList>
    </citation>
    <scope>NUCLEOTIDE SEQUENCE [LARGE SCALE GENOMIC DNA]</scope>
    <source>
        <strain evidence="11">DSM 45237</strain>
    </source>
</reference>
<evidence type="ECO:0000256" key="8">
    <source>
        <dbReference type="SAM" id="MobiDB-lite"/>
    </source>
</evidence>
<keyword evidence="11" id="KW-1185">Reference proteome</keyword>
<dbReference type="STRING" id="561176.SAMN04488561_3112"/>
<dbReference type="GO" id="GO:0055085">
    <property type="term" value="P:transmembrane transport"/>
    <property type="evidence" value="ECO:0007669"/>
    <property type="project" value="InterPro"/>
</dbReference>
<dbReference type="Proteomes" id="UP000181980">
    <property type="component" value="Unassembled WGS sequence"/>
</dbReference>
<keyword evidence="2 7" id="KW-0813">Transport</keyword>
<feature type="region of interest" description="Disordered" evidence="8">
    <location>
        <begin position="1"/>
        <end position="28"/>
    </location>
</feature>
<dbReference type="EMBL" id="FNUC01000003">
    <property type="protein sequence ID" value="SEE87627.1"/>
    <property type="molecule type" value="Genomic_DNA"/>
</dbReference>
<evidence type="ECO:0000256" key="7">
    <source>
        <dbReference type="RuleBase" id="RU363032"/>
    </source>
</evidence>
<feature type="compositionally biased region" description="Low complexity" evidence="8">
    <location>
        <begin position="1"/>
        <end position="14"/>
    </location>
</feature>
<keyword evidence="4 7" id="KW-0812">Transmembrane</keyword>
<feature type="transmembrane region" description="Helical" evidence="7">
    <location>
        <begin position="207"/>
        <end position="232"/>
    </location>
</feature>
<evidence type="ECO:0000256" key="4">
    <source>
        <dbReference type="ARBA" id="ARBA00022692"/>
    </source>
</evidence>
<evidence type="ECO:0000256" key="1">
    <source>
        <dbReference type="ARBA" id="ARBA00004651"/>
    </source>
</evidence>
<dbReference type="GO" id="GO:0005886">
    <property type="term" value="C:plasma membrane"/>
    <property type="evidence" value="ECO:0007669"/>
    <property type="project" value="UniProtKB-SubCell"/>
</dbReference>
<dbReference type="Gene3D" id="1.10.3720.10">
    <property type="entry name" value="MetI-like"/>
    <property type="match status" value="1"/>
</dbReference>
<proteinExistence type="inferred from homology"/>
<feature type="transmembrane region" description="Helical" evidence="7">
    <location>
        <begin position="166"/>
        <end position="186"/>
    </location>
</feature>
<dbReference type="SUPFAM" id="SSF161098">
    <property type="entry name" value="MetI-like"/>
    <property type="match status" value="1"/>
</dbReference>
<dbReference type="PANTHER" id="PTHR43744">
    <property type="entry name" value="ABC TRANSPORTER PERMEASE PROTEIN MG189-RELATED-RELATED"/>
    <property type="match status" value="1"/>
</dbReference>
<sequence length="303" mass="32914">MTTPTATPPAAVTTAPPPAPSSPRRRPPVRPGRLLSHLALVSYCLTSVSAFVWCVMVSLKTNPEFFSSSPWSLPQDPQFGNYAEAWNGAQISRFFLNSLYVTVTSVGVSLLFAVMAAYVLARVDFPGRSVVRLIFLSGLMMPAFLVIVPLYFLLRNLGLLGSLHGLVLVYIATQIPFSIYLLSSFFQSLPKELEEAACMDGASPTRTFFSVVLPQVSPAVASVALLNTLTIWNEFFFALVFLTDPQQQTIPVGLLGLSVNAQYSANWVQLFAGLVITMIPMLVLFAFAQERIARGVSVGALKG</sequence>
<accession>A0A1H5MFZ1</accession>
<evidence type="ECO:0000259" key="9">
    <source>
        <dbReference type="PROSITE" id="PS50928"/>
    </source>
</evidence>
<dbReference type="RefSeq" id="WP_069111810.1">
    <property type="nucleotide sequence ID" value="NZ_FNUC01000003.1"/>
</dbReference>
<organism evidence="10 11">
    <name type="scientific">Jiangella alba</name>
    <dbReference type="NCBI Taxonomy" id="561176"/>
    <lineage>
        <taxon>Bacteria</taxon>
        <taxon>Bacillati</taxon>
        <taxon>Actinomycetota</taxon>
        <taxon>Actinomycetes</taxon>
        <taxon>Jiangellales</taxon>
        <taxon>Jiangellaceae</taxon>
        <taxon>Jiangella</taxon>
    </lineage>
</organism>
<evidence type="ECO:0000313" key="10">
    <source>
        <dbReference type="EMBL" id="SEE87627.1"/>
    </source>
</evidence>
<evidence type="ECO:0000256" key="5">
    <source>
        <dbReference type="ARBA" id="ARBA00022989"/>
    </source>
</evidence>
<name>A0A1H5MFZ1_9ACTN</name>
<dbReference type="OrthoDB" id="61122at2"/>
<comment type="subcellular location">
    <subcellularLocation>
        <location evidence="1 7">Cell membrane</location>
        <topology evidence="1 7">Multi-pass membrane protein</topology>
    </subcellularLocation>
</comment>
<keyword evidence="5 7" id="KW-1133">Transmembrane helix</keyword>
<feature type="domain" description="ABC transmembrane type-1" evidence="9">
    <location>
        <begin position="95"/>
        <end position="288"/>
    </location>
</feature>
<dbReference type="InterPro" id="IPR000515">
    <property type="entry name" value="MetI-like"/>
</dbReference>
<feature type="transmembrane region" description="Helical" evidence="7">
    <location>
        <begin position="34"/>
        <end position="59"/>
    </location>
</feature>
<evidence type="ECO:0000256" key="2">
    <source>
        <dbReference type="ARBA" id="ARBA00022448"/>
    </source>
</evidence>
<dbReference type="AlphaFoldDB" id="A0A1H5MFZ1"/>
<feature type="transmembrane region" description="Helical" evidence="7">
    <location>
        <begin position="99"/>
        <end position="121"/>
    </location>
</feature>